<protein>
    <recommendedName>
        <fullName evidence="2">Calpastatin</fullName>
    </recommendedName>
</protein>
<evidence type="ECO:0000313" key="1">
    <source>
        <dbReference type="EMBL" id="SPS05739.1"/>
    </source>
</evidence>
<dbReference type="SUPFAM" id="SSF140736">
    <property type="entry name" value="Rv1873-like"/>
    <property type="match status" value="1"/>
</dbReference>
<dbReference type="EMBL" id="LS423452">
    <property type="protein sequence ID" value="SPS05739.1"/>
    <property type="molecule type" value="Genomic_DNA"/>
</dbReference>
<dbReference type="AlphaFoldDB" id="A0A2X0QUE0"/>
<proteinExistence type="predicted"/>
<gene>
    <name evidence="1" type="ORF">NITFAB_1329</name>
</gene>
<sequence>MAFDLSRFINAQQDVYASALSELRAGCKRGHWMWFVFPQLRGLGHSKMSRLYGLKNIAEATAYLQHPILGHRLIDCTNTVLGLRNIALHHIFGSPDNMKFISSMTLFSLIDDTPDVFGKTLAKFNDGNPDPVTIRLSKEFEEPSP</sequence>
<dbReference type="InterPro" id="IPR036287">
    <property type="entry name" value="Rv1873-like_sf"/>
</dbReference>
<dbReference type="Gene3D" id="1.25.40.380">
    <property type="entry name" value="Protein of unknown function DUF1810"/>
    <property type="match status" value="1"/>
</dbReference>
<reference evidence="1" key="1">
    <citation type="submission" date="2018-05" db="EMBL/GenBank/DDBJ databases">
        <authorList>
            <person name="Lanie J.A."/>
            <person name="Ng W.-L."/>
            <person name="Kazmierczak K.M."/>
            <person name="Andrzejewski T.M."/>
            <person name="Davidsen T.M."/>
            <person name="Wayne K.J."/>
            <person name="Tettelin H."/>
            <person name="Glass J.I."/>
            <person name="Rusch D."/>
            <person name="Podicherti R."/>
            <person name="Tsui H.-C.T."/>
            <person name="Winkler M.E."/>
        </authorList>
    </citation>
    <scope>NUCLEOTIDE SEQUENCE</scope>
    <source>
        <strain evidence="1">KNB</strain>
    </source>
</reference>
<dbReference type="Pfam" id="PF08837">
    <property type="entry name" value="DUF1810"/>
    <property type="match status" value="1"/>
</dbReference>
<name>A0A2X0QUE0_9PROT</name>
<dbReference type="PIRSF" id="PIRSF008546">
    <property type="entry name" value="UCP008546"/>
    <property type="match status" value="1"/>
</dbReference>
<dbReference type="InterPro" id="IPR014937">
    <property type="entry name" value="DUF1810"/>
</dbReference>
<organism evidence="1">
    <name type="scientific">Candidatus Nitrotoga fabula</name>
    <dbReference type="NCBI Taxonomy" id="2182327"/>
    <lineage>
        <taxon>Bacteria</taxon>
        <taxon>Pseudomonadati</taxon>
        <taxon>Pseudomonadota</taxon>
        <taxon>Betaproteobacteria</taxon>
        <taxon>Nitrosomonadales</taxon>
        <taxon>Gallionellaceae</taxon>
        <taxon>Candidatus Nitrotoga</taxon>
    </lineage>
</organism>
<accession>A0A2X0QUE0</accession>
<evidence type="ECO:0008006" key="2">
    <source>
        <dbReference type="Google" id="ProtNLM"/>
    </source>
</evidence>